<dbReference type="RefSeq" id="WP_192773680.1">
    <property type="nucleotide sequence ID" value="NZ_BAAASY010000036.1"/>
</dbReference>
<accession>A0ABR9K9F9</accession>
<protein>
    <submittedName>
        <fullName evidence="1">Uncharacterized protein</fullName>
    </submittedName>
</protein>
<proteinExistence type="predicted"/>
<reference evidence="1 2" key="1">
    <citation type="submission" date="2020-10" db="EMBL/GenBank/DDBJ databases">
        <title>Sequencing the genomes of 1000 actinobacteria strains.</title>
        <authorList>
            <person name="Klenk H.-P."/>
        </authorList>
    </citation>
    <scope>NUCLEOTIDE SEQUENCE [LARGE SCALE GENOMIC DNA]</scope>
    <source>
        <strain evidence="1 2">DSM 43748</strain>
    </source>
</reference>
<evidence type="ECO:0000313" key="2">
    <source>
        <dbReference type="Proteomes" id="UP000661607"/>
    </source>
</evidence>
<organism evidence="1 2">
    <name type="scientific">Nonomuraea africana</name>
    <dbReference type="NCBI Taxonomy" id="46171"/>
    <lineage>
        <taxon>Bacteria</taxon>
        <taxon>Bacillati</taxon>
        <taxon>Actinomycetota</taxon>
        <taxon>Actinomycetes</taxon>
        <taxon>Streptosporangiales</taxon>
        <taxon>Streptosporangiaceae</taxon>
        <taxon>Nonomuraea</taxon>
    </lineage>
</organism>
<comment type="caution">
    <text evidence="1">The sequence shown here is derived from an EMBL/GenBank/DDBJ whole genome shotgun (WGS) entry which is preliminary data.</text>
</comment>
<keyword evidence="2" id="KW-1185">Reference proteome</keyword>
<name>A0ABR9K9F9_9ACTN</name>
<gene>
    <name evidence="1" type="ORF">H4W81_001001</name>
</gene>
<dbReference type="Proteomes" id="UP000661607">
    <property type="component" value="Unassembled WGS sequence"/>
</dbReference>
<sequence>MILKVYHANGSPDLRNWIVTCDNNCPSATLLLEASPAGWLIGHRETGRCYCPACIEVLAMCLISWALTCPSCNSPRLILGTDSNGTAEIALCDGECRSAYLADDGWHCACCGDPIT</sequence>
<dbReference type="EMBL" id="JADBEF010000001">
    <property type="protein sequence ID" value="MBE1558222.1"/>
    <property type="molecule type" value="Genomic_DNA"/>
</dbReference>
<evidence type="ECO:0000313" key="1">
    <source>
        <dbReference type="EMBL" id="MBE1558222.1"/>
    </source>
</evidence>